<dbReference type="AlphaFoldDB" id="A0A4R4KIF5"/>
<dbReference type="OrthoDB" id="948696at2"/>
<dbReference type="Proteomes" id="UP000295706">
    <property type="component" value="Unassembled WGS sequence"/>
</dbReference>
<keyword evidence="2" id="KW-0732">Signal</keyword>
<sequence length="213" mass="24194">MKNLSLLLFISGLFLSSSLLAQNVFPGKQTIDKKEYFGLNLNSSISDRFLGNYWEDYLKKTGKTNSRRGVYTVDRATIPGITTSTAEVISQVSTSKNITQLFMALKIGDRFVANFTDSTYRAAEQFLKDFSGYAALRDDVRKAEEFYSLADKNHQRLQKDNERLTKEIERTQKRLEELAKEQETNKNDLAGSVIDMQAKQKDLEAAKAKVPKL</sequence>
<feature type="chain" id="PRO_5020256265" evidence="2">
    <location>
        <begin position="22"/>
        <end position="213"/>
    </location>
</feature>
<name>A0A4R4KIF5_9BACT</name>
<dbReference type="EMBL" id="SMJU01000002">
    <property type="protein sequence ID" value="TDB67957.1"/>
    <property type="molecule type" value="Genomic_DNA"/>
</dbReference>
<dbReference type="RefSeq" id="WP_132114456.1">
    <property type="nucleotide sequence ID" value="NZ_SMJU01000002.1"/>
</dbReference>
<accession>A0A4R4KIF5</accession>
<evidence type="ECO:0000313" key="3">
    <source>
        <dbReference type="EMBL" id="TDB67957.1"/>
    </source>
</evidence>
<keyword evidence="1" id="KW-0175">Coiled coil</keyword>
<keyword evidence="4" id="KW-1185">Reference proteome</keyword>
<evidence type="ECO:0000313" key="4">
    <source>
        <dbReference type="Proteomes" id="UP000295706"/>
    </source>
</evidence>
<feature type="coiled-coil region" evidence="1">
    <location>
        <begin position="147"/>
        <end position="188"/>
    </location>
</feature>
<gene>
    <name evidence="3" type="ORF">EZE20_03245</name>
</gene>
<evidence type="ECO:0000256" key="1">
    <source>
        <dbReference type="SAM" id="Coils"/>
    </source>
</evidence>
<evidence type="ECO:0000256" key="2">
    <source>
        <dbReference type="SAM" id="SignalP"/>
    </source>
</evidence>
<comment type="caution">
    <text evidence="3">The sequence shown here is derived from an EMBL/GenBank/DDBJ whole genome shotgun (WGS) entry which is preliminary data.</text>
</comment>
<protein>
    <submittedName>
        <fullName evidence="3">Uncharacterized protein</fullName>
    </submittedName>
</protein>
<feature type="signal peptide" evidence="2">
    <location>
        <begin position="1"/>
        <end position="21"/>
    </location>
</feature>
<reference evidence="3 4" key="1">
    <citation type="submission" date="2019-02" db="EMBL/GenBank/DDBJ databases">
        <title>Arundinibacter roseus gen. nov., sp. nov., a new member of the family Cytophagaceae.</title>
        <authorList>
            <person name="Szuroczki S."/>
            <person name="Khayer B."/>
            <person name="Sproer C."/>
            <person name="Toumi M."/>
            <person name="Szabo A."/>
            <person name="Felfoldi T."/>
            <person name="Schumann P."/>
            <person name="Toth E."/>
        </authorList>
    </citation>
    <scope>NUCLEOTIDE SEQUENCE [LARGE SCALE GENOMIC DNA]</scope>
    <source>
        <strain evidence="3 4">DMA-k-7a</strain>
    </source>
</reference>
<organism evidence="3 4">
    <name type="scientific">Arundinibacter roseus</name>
    <dbReference type="NCBI Taxonomy" id="2070510"/>
    <lineage>
        <taxon>Bacteria</taxon>
        <taxon>Pseudomonadati</taxon>
        <taxon>Bacteroidota</taxon>
        <taxon>Cytophagia</taxon>
        <taxon>Cytophagales</taxon>
        <taxon>Spirosomataceae</taxon>
        <taxon>Arundinibacter</taxon>
    </lineage>
</organism>
<proteinExistence type="predicted"/>